<dbReference type="GO" id="GO:0046872">
    <property type="term" value="F:metal ion binding"/>
    <property type="evidence" value="ECO:0007669"/>
    <property type="project" value="UniProtKB-KW"/>
</dbReference>
<dbReference type="PROSITE" id="PS00154">
    <property type="entry name" value="ATPASE_E1_E2"/>
    <property type="match status" value="1"/>
</dbReference>
<evidence type="ECO:0000256" key="16">
    <source>
        <dbReference type="ARBA" id="ARBA00048588"/>
    </source>
</evidence>
<comment type="subcellular location">
    <subcellularLocation>
        <location evidence="1">Endoplasmic reticulum membrane</location>
        <topology evidence="1">Multi-pass membrane protein</topology>
    </subcellularLocation>
</comment>
<dbReference type="Gene3D" id="3.40.50.1000">
    <property type="entry name" value="HAD superfamily/HAD-like"/>
    <property type="match status" value="1"/>
</dbReference>
<comment type="caution">
    <text evidence="24">The sequence shown here is derived from an EMBL/GenBank/DDBJ whole genome shotgun (WGS) entry which is preliminary data.</text>
</comment>
<dbReference type="SFLD" id="SFLDS00003">
    <property type="entry name" value="Haloacid_Dehalogenase"/>
    <property type="match status" value="1"/>
</dbReference>
<evidence type="ECO:0000256" key="2">
    <source>
        <dbReference type="ARBA" id="ARBA00006000"/>
    </source>
</evidence>
<dbReference type="InterPro" id="IPR008250">
    <property type="entry name" value="ATPase_P-typ_transduc_dom_A_sf"/>
</dbReference>
<dbReference type="InterPro" id="IPR036412">
    <property type="entry name" value="HAD-like_sf"/>
</dbReference>
<evidence type="ECO:0000256" key="7">
    <source>
        <dbReference type="ARBA" id="ARBA00022741"/>
    </source>
</evidence>
<evidence type="ECO:0000256" key="8">
    <source>
        <dbReference type="ARBA" id="ARBA00022824"/>
    </source>
</evidence>
<evidence type="ECO:0000256" key="20">
    <source>
        <dbReference type="SAM" id="MobiDB-lite"/>
    </source>
</evidence>
<dbReference type="InterPro" id="IPR018303">
    <property type="entry name" value="ATPase_P-typ_P_site"/>
</dbReference>
<dbReference type="InterPro" id="IPR044492">
    <property type="entry name" value="P_typ_ATPase_HD_dom"/>
</dbReference>
<organism evidence="24 25">
    <name type="scientific">Paralvinella palmiformis</name>
    <dbReference type="NCBI Taxonomy" id="53620"/>
    <lineage>
        <taxon>Eukaryota</taxon>
        <taxon>Metazoa</taxon>
        <taxon>Spiralia</taxon>
        <taxon>Lophotrochozoa</taxon>
        <taxon>Annelida</taxon>
        <taxon>Polychaeta</taxon>
        <taxon>Sedentaria</taxon>
        <taxon>Canalipalpata</taxon>
        <taxon>Terebellida</taxon>
        <taxon>Terebelliformia</taxon>
        <taxon>Alvinellidae</taxon>
        <taxon>Paralvinella</taxon>
    </lineage>
</organism>
<evidence type="ECO:0000256" key="18">
    <source>
        <dbReference type="ARBA" id="ARBA00067401"/>
    </source>
</evidence>
<dbReference type="InterPro" id="IPR001757">
    <property type="entry name" value="P_typ_ATPase"/>
</dbReference>
<dbReference type="InterPro" id="IPR023299">
    <property type="entry name" value="ATPase_P-typ_cyto_dom_N"/>
</dbReference>
<dbReference type="Gene3D" id="2.70.150.10">
    <property type="entry name" value="Calcium-transporting ATPase, cytoplasmic transduction domain A"/>
    <property type="match status" value="1"/>
</dbReference>
<feature type="transmembrane region" description="Helical" evidence="21">
    <location>
        <begin position="425"/>
        <end position="444"/>
    </location>
</feature>
<dbReference type="Pfam" id="PF13246">
    <property type="entry name" value="Cation_ATPase"/>
    <property type="match status" value="1"/>
</dbReference>
<dbReference type="InterPro" id="IPR047820">
    <property type="entry name" value="P5A-type_ATPase"/>
</dbReference>
<dbReference type="NCBIfam" id="TIGR01657">
    <property type="entry name" value="P-ATPase-V"/>
    <property type="match status" value="1"/>
</dbReference>
<dbReference type="GO" id="GO:0006874">
    <property type="term" value="P:intracellular calcium ion homeostasis"/>
    <property type="evidence" value="ECO:0007669"/>
    <property type="project" value="TreeGrafter"/>
</dbReference>
<dbReference type="GO" id="GO:0015662">
    <property type="term" value="F:P-type ion transporter activity"/>
    <property type="evidence" value="ECO:0007669"/>
    <property type="project" value="TreeGrafter"/>
</dbReference>
<protein>
    <recommendedName>
        <fullName evidence="18">Endoplasmic reticulum transmembrane helix translocase</fullName>
    </recommendedName>
    <alternativeName>
        <fullName evidence="19">Endoplasmic reticulum P5A-ATPase</fullName>
    </alternativeName>
</protein>
<reference evidence="24" key="1">
    <citation type="journal article" date="2023" name="Mol. Biol. Evol.">
        <title>Third-Generation Sequencing Reveals the Adaptive Role of the Epigenome in Three Deep-Sea Polychaetes.</title>
        <authorList>
            <person name="Perez M."/>
            <person name="Aroh O."/>
            <person name="Sun Y."/>
            <person name="Lan Y."/>
            <person name="Juniper S.K."/>
            <person name="Young C.R."/>
            <person name="Angers B."/>
            <person name="Qian P.Y."/>
        </authorList>
    </citation>
    <scope>NUCLEOTIDE SEQUENCE</scope>
    <source>
        <strain evidence="24">P08H-3</strain>
    </source>
</reference>
<dbReference type="AlphaFoldDB" id="A0AAD9NEN9"/>
<dbReference type="InterPro" id="IPR057255">
    <property type="entry name" value="2TM_P5A-ATPase"/>
</dbReference>
<evidence type="ECO:0000259" key="22">
    <source>
        <dbReference type="Pfam" id="PF00122"/>
    </source>
</evidence>
<feature type="domain" description="P5A-ATPase transmembrane helical hairpin" evidence="23">
    <location>
        <begin position="69"/>
        <end position="112"/>
    </location>
</feature>
<evidence type="ECO:0000256" key="4">
    <source>
        <dbReference type="ARBA" id="ARBA00022553"/>
    </source>
</evidence>
<dbReference type="GO" id="GO:0005789">
    <property type="term" value="C:endoplasmic reticulum membrane"/>
    <property type="evidence" value="ECO:0007669"/>
    <property type="project" value="UniProtKB-SubCell"/>
</dbReference>
<dbReference type="FunFam" id="2.70.150.10:FF:000015">
    <property type="entry name" value="Cation-transporting ATPase"/>
    <property type="match status" value="1"/>
</dbReference>
<dbReference type="FunFam" id="3.40.50.1000:FF:000056">
    <property type="entry name" value="Cation-transporting ATPase"/>
    <property type="match status" value="1"/>
</dbReference>
<keyword evidence="3" id="KW-0813">Transport</keyword>
<keyword evidence="7" id="KW-0547">Nucleotide-binding</keyword>
<dbReference type="PANTHER" id="PTHR45630:SF7">
    <property type="entry name" value="ENDOPLASMIC RETICULUM TRANSMEMBRANE HELIX TRANSLOCASE"/>
    <property type="match status" value="1"/>
</dbReference>
<dbReference type="InterPro" id="IPR023298">
    <property type="entry name" value="ATPase_P-typ_TM_dom_sf"/>
</dbReference>
<feature type="transmembrane region" description="Helical" evidence="21">
    <location>
        <begin position="241"/>
        <end position="260"/>
    </location>
</feature>
<dbReference type="GO" id="GO:0005524">
    <property type="term" value="F:ATP binding"/>
    <property type="evidence" value="ECO:0007669"/>
    <property type="project" value="UniProtKB-KW"/>
</dbReference>
<dbReference type="InterPro" id="IPR006544">
    <property type="entry name" value="P-type_TPase_V"/>
</dbReference>
<keyword evidence="6" id="KW-0479">Metal-binding</keyword>
<dbReference type="SUPFAM" id="SSF81653">
    <property type="entry name" value="Calcium ATPase, transduction domain A"/>
    <property type="match status" value="1"/>
</dbReference>
<dbReference type="SUPFAM" id="SSF81665">
    <property type="entry name" value="Calcium ATPase, transmembrane domain M"/>
    <property type="match status" value="1"/>
</dbReference>
<name>A0AAD9NEN9_9ANNE</name>
<keyword evidence="13 21" id="KW-1133">Transmembrane helix</keyword>
<keyword evidence="5 21" id="KW-0812">Transmembrane</keyword>
<dbReference type="PANTHER" id="PTHR45630">
    <property type="entry name" value="CATION-TRANSPORTING ATPASE-RELATED"/>
    <property type="match status" value="1"/>
</dbReference>
<evidence type="ECO:0000256" key="17">
    <source>
        <dbReference type="ARBA" id="ARBA00059755"/>
    </source>
</evidence>
<proteinExistence type="inferred from homology"/>
<evidence type="ECO:0000256" key="1">
    <source>
        <dbReference type="ARBA" id="ARBA00004477"/>
    </source>
</evidence>
<comment type="similarity">
    <text evidence="2">Belongs to the cation transport ATPase (P-type) (TC 3.A.3) family. Type V subfamily.</text>
</comment>
<evidence type="ECO:0000256" key="3">
    <source>
        <dbReference type="ARBA" id="ARBA00022448"/>
    </source>
</evidence>
<keyword evidence="15" id="KW-0325">Glycoprotein</keyword>
<dbReference type="GO" id="GO:0015031">
    <property type="term" value="P:protein transport"/>
    <property type="evidence" value="ECO:0007669"/>
    <property type="project" value="UniProtKB-KW"/>
</dbReference>
<evidence type="ECO:0000313" key="25">
    <source>
        <dbReference type="Proteomes" id="UP001208570"/>
    </source>
</evidence>
<evidence type="ECO:0000256" key="14">
    <source>
        <dbReference type="ARBA" id="ARBA00023136"/>
    </source>
</evidence>
<evidence type="ECO:0000256" key="6">
    <source>
        <dbReference type="ARBA" id="ARBA00022723"/>
    </source>
</evidence>
<dbReference type="SFLD" id="SFLDG00002">
    <property type="entry name" value="C1.7:_P-type_atpase_like"/>
    <property type="match status" value="1"/>
</dbReference>
<evidence type="ECO:0000256" key="13">
    <source>
        <dbReference type="ARBA" id="ARBA00022989"/>
    </source>
</evidence>
<dbReference type="PRINTS" id="PR00119">
    <property type="entry name" value="CATATPASE"/>
</dbReference>
<dbReference type="GO" id="GO:0016887">
    <property type="term" value="F:ATP hydrolysis activity"/>
    <property type="evidence" value="ECO:0007669"/>
    <property type="project" value="InterPro"/>
</dbReference>
<dbReference type="SFLD" id="SFLDF00027">
    <property type="entry name" value="p-type_atpase"/>
    <property type="match status" value="1"/>
</dbReference>
<evidence type="ECO:0000256" key="19">
    <source>
        <dbReference type="ARBA" id="ARBA00083273"/>
    </source>
</evidence>
<evidence type="ECO:0000259" key="23">
    <source>
        <dbReference type="Pfam" id="PF23143"/>
    </source>
</evidence>
<dbReference type="Pfam" id="PF23143">
    <property type="entry name" value="2TM_P5A-ATPase"/>
    <property type="match status" value="1"/>
</dbReference>
<dbReference type="FunFam" id="3.40.1110.10:FF:000014">
    <property type="entry name" value="Cation-transporting ATPase"/>
    <property type="match status" value="1"/>
</dbReference>
<evidence type="ECO:0000256" key="5">
    <source>
        <dbReference type="ARBA" id="ARBA00022692"/>
    </source>
</evidence>
<dbReference type="Proteomes" id="UP001208570">
    <property type="component" value="Unassembled WGS sequence"/>
</dbReference>
<dbReference type="CDD" id="cd07543">
    <property type="entry name" value="P-type_ATPase_cation"/>
    <property type="match status" value="1"/>
</dbReference>
<feature type="domain" description="P-type ATPase A" evidence="22">
    <location>
        <begin position="281"/>
        <end position="373"/>
    </location>
</feature>
<dbReference type="InterPro" id="IPR059000">
    <property type="entry name" value="ATPase_P-type_domA"/>
</dbReference>
<keyword evidence="8" id="KW-0256">Endoplasmic reticulum</keyword>
<dbReference type="InterPro" id="IPR042216">
    <property type="entry name" value="MitoNEET_CISD"/>
</dbReference>
<feature type="region of interest" description="Disordered" evidence="20">
    <location>
        <begin position="872"/>
        <end position="902"/>
    </location>
</feature>
<evidence type="ECO:0000256" key="12">
    <source>
        <dbReference type="ARBA" id="ARBA00022967"/>
    </source>
</evidence>
<evidence type="ECO:0000313" key="24">
    <source>
        <dbReference type="EMBL" id="KAK2165521.1"/>
    </source>
</evidence>
<keyword evidence="12" id="KW-1278">Translocase</keyword>
<dbReference type="SUPFAM" id="SSF81660">
    <property type="entry name" value="Metal cation-transporting ATPase, ATP-binding domain N"/>
    <property type="match status" value="1"/>
</dbReference>
<evidence type="ECO:0000256" key="15">
    <source>
        <dbReference type="ARBA" id="ARBA00023180"/>
    </source>
</evidence>
<dbReference type="EMBL" id="JAODUP010000049">
    <property type="protein sequence ID" value="KAK2165521.1"/>
    <property type="molecule type" value="Genomic_DNA"/>
</dbReference>
<keyword evidence="9" id="KW-0067">ATP-binding</keyword>
<comment type="function">
    <text evidence="17">Endoplasmic reticulum translocase required to remove mitochondrial transmembrane proteins mistargeted to the endoplasmic reticulum. Acts as a dislocase that mediates the ATP-dependent extraction of mislocalized mitochondrial transmembrane proteins from the endoplasmic reticulum membrane. Specifically binds mitochondrial tail-anchored transmembrane proteins: has an atypically large substrate-binding pocket that recognizes and binds moderately hydrophobic transmembranes with short hydrophilic lumenal domains.</text>
</comment>
<keyword evidence="10" id="KW-0460">Magnesium</keyword>
<dbReference type="Gene3D" id="3.40.1110.10">
    <property type="entry name" value="Calcium-transporting ATPase, cytoplasmic domain N"/>
    <property type="match status" value="1"/>
</dbReference>
<comment type="catalytic activity">
    <reaction evidence="16">
        <text>[protein]-with a C-terminal TM segment(out) + ATP + H2O = [protein]-with a C-terminal TM segment(in) + ADP + phosphate + H(+)</text>
        <dbReference type="Rhea" id="RHEA:66168"/>
        <dbReference type="Rhea" id="RHEA-COMP:16963"/>
        <dbReference type="ChEBI" id="CHEBI:15377"/>
        <dbReference type="ChEBI" id="CHEBI:15378"/>
        <dbReference type="ChEBI" id="CHEBI:30616"/>
        <dbReference type="ChEBI" id="CHEBI:43474"/>
        <dbReference type="ChEBI" id="CHEBI:90782"/>
        <dbReference type="ChEBI" id="CHEBI:456216"/>
    </reaction>
</comment>
<dbReference type="Gene3D" id="3.40.5.90">
    <property type="entry name" value="CDGSH iron-sulfur domain, mitoNEET-type"/>
    <property type="match status" value="1"/>
</dbReference>
<keyword evidence="14 21" id="KW-0472">Membrane</keyword>
<dbReference type="NCBIfam" id="TIGR01494">
    <property type="entry name" value="ATPase_P-type"/>
    <property type="match status" value="2"/>
</dbReference>
<feature type="transmembrane region" description="Helical" evidence="21">
    <location>
        <begin position="77"/>
        <end position="100"/>
    </location>
</feature>
<evidence type="ECO:0000256" key="9">
    <source>
        <dbReference type="ARBA" id="ARBA00022840"/>
    </source>
</evidence>
<evidence type="ECO:0000256" key="11">
    <source>
        <dbReference type="ARBA" id="ARBA00022927"/>
    </source>
</evidence>
<dbReference type="GO" id="GO:0019829">
    <property type="term" value="F:ATPase-coupled monoatomic cation transmembrane transporter activity"/>
    <property type="evidence" value="ECO:0007669"/>
    <property type="project" value="TreeGrafter"/>
</dbReference>
<dbReference type="Pfam" id="PF00122">
    <property type="entry name" value="E1-E2_ATPase"/>
    <property type="match status" value="1"/>
</dbReference>
<keyword evidence="4" id="KW-0597">Phosphoprotein</keyword>
<sequence length="1147" mass="128809">MHMPTYAYISIPGSHKGTGFTPVKWTVPNDQSINDICLCKHTKTPPFCDGTHTNLPSDIDKRIDACQNKDAHEYFEVGCIGFALIGLFQVLACLFCHWFMEVRCLLTCSKANSPHDAACVKVVPTPNNGYTELVNLQKDKDLATGRERIWFVFQKMKYVYDAEEKKTFKPIMFPVDHSFKRYMEWKGYQDESDLKRAEQNYGKNIIKLDIPQFGELFKERATAPFFVFQVFCVGLWCLDEYWYYSVFTLFMLVAFEATLVQQQLRNMDEIMKMGNKPYLIQTYRNRKWRPVLSDQLVPGDIVSIGRSQEEKLVPCDLLLLRGPCIVDESMLTGESVPVMKEPIEHEHDLNTTLDLEQHGKLHVLYGGTKVVQHSPPCKTGPGLKASDNGCIAYVLRNSFSTSQGKLLRTILFGVKRVTANNLETFMFILFLLIFAITAASYVWIQGTKDPKRNKYKLFLECTLILTSVVPPELPIELSLAVNTSLLALSKLYVFCTEPFRIPFAGKIDICCFDKTGTLTSDNLVVEGVAGLPDKERICPVSDVPRETIQVMATCHSLVQLDEEFVGDPLEKATLNAVEWNLTKGDAVIPRKGKMHGLKIFQRFHFSSVLKRMSVIAGHTKAGSTDTDYIATVKGAPETLRNMFATVPSNYDSVYLKMARRGARVLALGYKELGVLTHQQVREMNRDDVERDLNFVGFVIISCPLKADSKGVIEEIMQASHHVVMITGDNPLTACHVAKEIRITRKRHTLVCTPPKDQVSEWHWQSIDDSVTLGVIPEMGHLSLVKQYDLCLTGEALSHLLSQHKSFLMKLLPSIKVYARVAPKQKEFVITALKGLGYITLMCGDGTNDVGALKHAHVGVALLANAPEKIPEKKKKKEEVISDGGTQENHRSMVPAGRGKPMGRASRVRAMARGDEVVTNQANLKQQKKLQQMLKELDVSQIVRLGDASIASPFTSKLATPLGVCHIIKQGRCTLVTTLQMFKILALNALILAYSQSVLYLEGIKFSDAQATLQGLLLAGCFLFISRSKPLKILSKQRPLANIFNLYTILTVMCQFAIHFCSLVYLRQEAEARSPPRDEFVDLDATFKPSLINTTVYIISVAMQVSTFAVNYKYRNVVLLTLAADMMGAFLIDRALEFLFGTSRIRTY</sequence>
<dbReference type="InterPro" id="IPR023214">
    <property type="entry name" value="HAD_sf"/>
</dbReference>
<evidence type="ECO:0000256" key="10">
    <source>
        <dbReference type="ARBA" id="ARBA00022842"/>
    </source>
</evidence>
<dbReference type="SUPFAM" id="SSF56784">
    <property type="entry name" value="HAD-like"/>
    <property type="match status" value="1"/>
</dbReference>
<accession>A0AAD9NEN9</accession>
<keyword evidence="25" id="KW-1185">Reference proteome</keyword>
<keyword evidence="11" id="KW-0653">Protein transport</keyword>
<gene>
    <name evidence="24" type="ORF">LSH36_49g07021</name>
</gene>
<evidence type="ECO:0000256" key="21">
    <source>
        <dbReference type="SAM" id="Phobius"/>
    </source>
</evidence>